<feature type="compositionally biased region" description="Basic and acidic residues" evidence="1">
    <location>
        <begin position="490"/>
        <end position="500"/>
    </location>
</feature>
<dbReference type="OrthoDB" id="10384936at2759"/>
<evidence type="ECO:0000313" key="2">
    <source>
        <dbReference type="EMBL" id="RSH94794.1"/>
    </source>
</evidence>
<gene>
    <name evidence="2" type="ORF">EHS25_004600</name>
</gene>
<proteinExistence type="predicted"/>
<feature type="compositionally biased region" description="Basic and acidic residues" evidence="1">
    <location>
        <begin position="309"/>
        <end position="320"/>
    </location>
</feature>
<feature type="region of interest" description="Disordered" evidence="1">
    <location>
        <begin position="552"/>
        <end position="573"/>
    </location>
</feature>
<sequence length="828" mass="90208">MPWTRDWGSPTPSSSDHESEDGSGSKPPKPRVHIVNRDAELARDLDLSTRYDTAIVKINPFTIAASRARRAGSSAGNGEGRKSMVRCPLWRMKRGGPVPSVPEKESQMTGEGGARRGGWGGGARKSAWVNAQNERIPRSAPAKKPAKVVENGPKAKAKKGKGKEKGKVEAEDEDEDKEKQGQDGGKNLLAELDEFVGVATADGEGKGRGKGQAKGKTKAKAKSTANDVGAKKNGKKTASRSKRSKAEEDKPVFRRIPAGAAPTAEFPIVQSLERQKLLPTKIKAKPDPAKSVSRARFPMSSSSDSTTDSCERPDVIDIDRLVMGLAARPDPSKGGGGGGRGGGSEDHSRRVQQEQKVGAGGFSKGQEDDIESIASDDSVRFGDTRVRDEQEGKDMVMSRYFGTTSGTQHSNPDPNAYPSTAFPSLRESGPTAKSDILMTPRQGSNEQNRLEHPPTITHIEYMDEDLAPVKDADAYTSSSALPYSSPAADADTRKLKREDSDGIVRPKPQRLLQIERIAQVAESSGLYVNEEFERRNTRDVDSRVPPYAVERGGLSQKRARSPPVGTWSDDTRPMGLTDHVKSKNPFQVQDIQVQPGHNPYADKNIKNPYDHPAFSSPNEDWSTIGKSKKSRGNDHVFGGDLTSSNARSGLNHKFSKPGKLFPTPTRGTRSNTMTASVHHAPSQSLKTLTPDAPYKLTLFTPSAPDPQAPADTWTVQTAHGSQYGASAHAGRDKDINIPFRHPITDHLPVFRRAKTLNPAPQRRYWQDLAPAAMLDTRAPAGPEEWTRHRQMEMREERQATRAGEATNEFRFAKAPSFVTSQPIGRARF</sequence>
<evidence type="ECO:0000313" key="3">
    <source>
        <dbReference type="Proteomes" id="UP000279259"/>
    </source>
</evidence>
<feature type="region of interest" description="Disordered" evidence="1">
    <location>
        <begin position="476"/>
        <end position="500"/>
    </location>
</feature>
<feature type="compositionally biased region" description="Polar residues" evidence="1">
    <location>
        <begin position="665"/>
        <end position="686"/>
    </location>
</feature>
<name>A0A427YUH5_9TREE</name>
<feature type="compositionally biased region" description="Gly residues" evidence="1">
    <location>
        <begin position="333"/>
        <end position="342"/>
    </location>
</feature>
<feature type="compositionally biased region" description="Basic and acidic residues" evidence="1">
    <location>
        <begin position="377"/>
        <end position="396"/>
    </location>
</feature>
<dbReference type="Proteomes" id="UP000279259">
    <property type="component" value="Unassembled WGS sequence"/>
</dbReference>
<dbReference type="AlphaFoldDB" id="A0A427YUH5"/>
<feature type="region of interest" description="Disordered" evidence="1">
    <location>
        <begin position="92"/>
        <end position="452"/>
    </location>
</feature>
<feature type="compositionally biased region" description="Gly residues" evidence="1">
    <location>
        <begin position="110"/>
        <end position="123"/>
    </location>
</feature>
<feature type="region of interest" description="Disordered" evidence="1">
    <location>
        <begin position="613"/>
        <end position="686"/>
    </location>
</feature>
<keyword evidence="3" id="KW-1185">Reference proteome</keyword>
<evidence type="ECO:0000256" key="1">
    <source>
        <dbReference type="SAM" id="MobiDB-lite"/>
    </source>
</evidence>
<feature type="compositionally biased region" description="Basic residues" evidence="1">
    <location>
        <begin position="208"/>
        <end position="221"/>
    </location>
</feature>
<accession>A0A427YUH5</accession>
<feature type="compositionally biased region" description="Polar residues" evidence="1">
    <location>
        <begin position="401"/>
        <end position="422"/>
    </location>
</feature>
<dbReference type="EMBL" id="RSCD01000002">
    <property type="protein sequence ID" value="RSH94794.1"/>
    <property type="molecule type" value="Genomic_DNA"/>
</dbReference>
<feature type="compositionally biased region" description="Low complexity" evidence="1">
    <location>
        <begin position="476"/>
        <end position="489"/>
    </location>
</feature>
<feature type="compositionally biased region" description="Basic and acidic residues" evidence="1">
    <location>
        <begin position="343"/>
        <end position="353"/>
    </location>
</feature>
<feature type="region of interest" description="Disordered" evidence="1">
    <location>
        <begin position="1"/>
        <end position="37"/>
    </location>
</feature>
<reference evidence="2 3" key="1">
    <citation type="submission" date="2018-11" db="EMBL/GenBank/DDBJ databases">
        <title>Genome sequence of Saitozyma podzolica DSM 27192.</title>
        <authorList>
            <person name="Aliyu H."/>
            <person name="Gorte O."/>
            <person name="Ochsenreither K."/>
        </authorList>
    </citation>
    <scope>NUCLEOTIDE SEQUENCE [LARGE SCALE GENOMIC DNA]</scope>
    <source>
        <strain evidence="2 3">DSM 27192</strain>
    </source>
</reference>
<feature type="compositionally biased region" description="Polar residues" evidence="1">
    <location>
        <begin position="615"/>
        <end position="625"/>
    </location>
</feature>
<feature type="compositionally biased region" description="Basic residues" evidence="1">
    <location>
        <begin position="232"/>
        <end position="243"/>
    </location>
</feature>
<comment type="caution">
    <text evidence="2">The sequence shown here is derived from an EMBL/GenBank/DDBJ whole genome shotgun (WGS) entry which is preliminary data.</text>
</comment>
<organism evidence="2 3">
    <name type="scientific">Saitozyma podzolica</name>
    <dbReference type="NCBI Taxonomy" id="1890683"/>
    <lineage>
        <taxon>Eukaryota</taxon>
        <taxon>Fungi</taxon>
        <taxon>Dikarya</taxon>
        <taxon>Basidiomycota</taxon>
        <taxon>Agaricomycotina</taxon>
        <taxon>Tremellomycetes</taxon>
        <taxon>Tremellales</taxon>
        <taxon>Trimorphomycetaceae</taxon>
        <taxon>Saitozyma</taxon>
    </lineage>
</organism>
<protein>
    <submittedName>
        <fullName evidence="2">Uncharacterized protein</fullName>
    </submittedName>
</protein>